<dbReference type="EMBL" id="JBHULU010000010">
    <property type="protein sequence ID" value="MFD2513736.1"/>
    <property type="molecule type" value="Genomic_DNA"/>
</dbReference>
<dbReference type="Proteomes" id="UP001597544">
    <property type="component" value="Unassembled WGS sequence"/>
</dbReference>
<evidence type="ECO:0000313" key="3">
    <source>
        <dbReference type="Proteomes" id="UP001597544"/>
    </source>
</evidence>
<dbReference type="SUPFAM" id="SSF48452">
    <property type="entry name" value="TPR-like"/>
    <property type="match status" value="1"/>
</dbReference>
<protein>
    <submittedName>
        <fullName evidence="2">SusD/RagB family nutrient-binding outer membrane lipoprotein</fullName>
    </submittedName>
</protein>
<dbReference type="InterPro" id="IPR011990">
    <property type="entry name" value="TPR-like_helical_dom_sf"/>
</dbReference>
<dbReference type="Gene3D" id="1.25.40.390">
    <property type="match status" value="1"/>
</dbReference>
<gene>
    <name evidence="2" type="ORF">ACFSRY_07645</name>
</gene>
<dbReference type="Pfam" id="PF12771">
    <property type="entry name" value="SusD-like_2"/>
    <property type="match status" value="1"/>
</dbReference>
<keyword evidence="2" id="KW-0449">Lipoprotein</keyword>
<dbReference type="PROSITE" id="PS51257">
    <property type="entry name" value="PROKAR_LIPOPROTEIN"/>
    <property type="match status" value="1"/>
</dbReference>
<accession>A0ABW5IJH2</accession>
<feature type="chain" id="PRO_5045694283" evidence="1">
    <location>
        <begin position="24"/>
        <end position="488"/>
    </location>
</feature>
<keyword evidence="1" id="KW-0732">Signal</keyword>
<proteinExistence type="predicted"/>
<evidence type="ECO:0000256" key="1">
    <source>
        <dbReference type="SAM" id="SignalP"/>
    </source>
</evidence>
<dbReference type="RefSeq" id="WP_377504876.1">
    <property type="nucleotide sequence ID" value="NZ_JBHULU010000010.1"/>
</dbReference>
<keyword evidence="3" id="KW-1185">Reference proteome</keyword>
<reference evidence="3" key="1">
    <citation type="journal article" date="2019" name="Int. J. Syst. Evol. Microbiol.">
        <title>The Global Catalogue of Microorganisms (GCM) 10K type strain sequencing project: providing services to taxonomists for standard genome sequencing and annotation.</title>
        <authorList>
            <consortium name="The Broad Institute Genomics Platform"/>
            <consortium name="The Broad Institute Genome Sequencing Center for Infectious Disease"/>
            <person name="Wu L."/>
            <person name="Ma J."/>
        </authorList>
    </citation>
    <scope>NUCLEOTIDE SEQUENCE [LARGE SCALE GENOMIC DNA]</scope>
    <source>
        <strain evidence="3">KCTC 42498</strain>
    </source>
</reference>
<name>A0ABW5IJH2_9BACT</name>
<organism evidence="2 3">
    <name type="scientific">Pontibacter locisalis</name>
    <dbReference type="NCBI Taxonomy" id="1719035"/>
    <lineage>
        <taxon>Bacteria</taxon>
        <taxon>Pseudomonadati</taxon>
        <taxon>Bacteroidota</taxon>
        <taxon>Cytophagia</taxon>
        <taxon>Cytophagales</taxon>
        <taxon>Hymenobacteraceae</taxon>
        <taxon>Pontibacter</taxon>
    </lineage>
</organism>
<dbReference type="InterPro" id="IPR041662">
    <property type="entry name" value="SusD-like_2"/>
</dbReference>
<comment type="caution">
    <text evidence="2">The sequence shown here is derived from an EMBL/GenBank/DDBJ whole genome shotgun (WGS) entry which is preliminary data.</text>
</comment>
<sequence>MKTKNIFSLFAAFGLLFSVSSCSDDKLDEIDTNPNAPQDVSISLLMPQVTLNIPTAVHGVDLAWYSSVFVRHTAGVHAQLQQADRRSDLENPTLVNNVWNNIFAGVLPDLNLIILKGSEGGTEPGKPIHVGIAKVLKAYTISVATDAWGRVPYSEAGLGSENRQPVFDQQQQIYMEMFELLDEAIANLQEQGPTPGNTDLIYSGNAQKWIRAAYSLKARYWMRLTNVNDAAAQNALDAAAQGFRNAADNFTFNMYVSTAIGEHPWFQEANDRGHHAVSERFIETLENLNDPRLLALVAPVPGKGEIIGAPNGTNTNDQAGNLFSDVRSPLVPGLAPPYVLEATSPMPLMTYDELKFIQAEAYLRLGRLQEAFTAYREGIRAAMNRQTELSDAVITAYLNNPALPQTPAALNLDEIIRQKWIAYFYFQPFEAYNDWRRTGFPTFIADHPISAPPLRFPYPLSERDANAVNVPDVNIYTNGVWWDDGTED</sequence>
<evidence type="ECO:0000313" key="2">
    <source>
        <dbReference type="EMBL" id="MFD2513736.1"/>
    </source>
</evidence>
<feature type="signal peptide" evidence="1">
    <location>
        <begin position="1"/>
        <end position="23"/>
    </location>
</feature>